<evidence type="ECO:0000313" key="1">
    <source>
        <dbReference type="EMBL" id="CAB4559494.1"/>
    </source>
</evidence>
<dbReference type="AlphaFoldDB" id="A0A6J6D835"/>
<proteinExistence type="predicted"/>
<gene>
    <name evidence="1" type="ORF">UFOPK1495_01403</name>
</gene>
<organism evidence="1">
    <name type="scientific">freshwater metagenome</name>
    <dbReference type="NCBI Taxonomy" id="449393"/>
    <lineage>
        <taxon>unclassified sequences</taxon>
        <taxon>metagenomes</taxon>
        <taxon>ecological metagenomes</taxon>
    </lineage>
</organism>
<accession>A0A6J6D835</accession>
<reference evidence="1" key="1">
    <citation type="submission" date="2020-05" db="EMBL/GenBank/DDBJ databases">
        <authorList>
            <person name="Chiriac C."/>
            <person name="Salcher M."/>
            <person name="Ghai R."/>
            <person name="Kavagutti S V."/>
        </authorList>
    </citation>
    <scope>NUCLEOTIDE SEQUENCE</scope>
</reference>
<dbReference type="EMBL" id="CAEZSU010000168">
    <property type="protein sequence ID" value="CAB4559494.1"/>
    <property type="molecule type" value="Genomic_DNA"/>
</dbReference>
<protein>
    <submittedName>
        <fullName evidence="1">Unannotated protein</fullName>
    </submittedName>
</protein>
<name>A0A6J6D835_9ZZZZ</name>
<sequence length="187" mass="20096">MNEVNQRIASNLFCETCTTIAEDAALTVEKYKVADRNRLFLVTLLFNKATLAGAVGHGLILERTFAALVTDGTVKRMIREQELEDSVLCFLCDCRFGIGLHAGGALDHAAGLKRWPATCVDLDQTHTAHTNWLHALVVTEARNVGTGAFGGIDEQLTLVGNDLNAIDFDGHAVDGGHLGLSHAKTPS</sequence>